<feature type="signal peptide" evidence="1">
    <location>
        <begin position="1"/>
        <end position="19"/>
    </location>
</feature>
<name>A0A3N4PTW0_9BACT</name>
<dbReference type="OrthoDB" id="680331at2"/>
<evidence type="ECO:0000313" key="3">
    <source>
        <dbReference type="Proteomes" id="UP000278351"/>
    </source>
</evidence>
<dbReference type="RefSeq" id="WP_123844765.1">
    <property type="nucleotide sequence ID" value="NZ_RPDH01000001.1"/>
</dbReference>
<accession>A0A3N4PTW0</accession>
<gene>
    <name evidence="2" type="ORF">EGT74_01520</name>
</gene>
<dbReference type="Proteomes" id="UP000278351">
    <property type="component" value="Unassembled WGS sequence"/>
</dbReference>
<evidence type="ECO:0000313" key="2">
    <source>
        <dbReference type="EMBL" id="RPE12263.1"/>
    </source>
</evidence>
<sequence length="304" mass="32603">MNKVILTLACLFAILSANAQSQVITNSHGRRYLVNKEIEGVSSESTDVTYLLLHKAYNGTLMDDHYVMGKISGLRGATWAWNRKWTVEVNTATAYGNTRGSLISYNEASSLVTLAYNGERYLAASISKTSSLSAFSFTGYAQNEAFLLVTGAQVSNVEQFNSSEELVFHGRMTVKGQSPAGSLMVTGPGADINAANANQLSNGLVVMAETPSRHATMGAQLEFAIPSDGVGNFWGQGRIITIAGNSSQSNASGKMVLGTRRVFDKQGTGVQWYYGDDIVIDAVGNVGIGTLNPQARRRIIIRLG</sequence>
<dbReference type="EMBL" id="RPDH01000001">
    <property type="protein sequence ID" value="RPE12263.1"/>
    <property type="molecule type" value="Genomic_DNA"/>
</dbReference>
<feature type="chain" id="PRO_5017961798" evidence="1">
    <location>
        <begin position="20"/>
        <end position="304"/>
    </location>
</feature>
<keyword evidence="3" id="KW-1185">Reference proteome</keyword>
<keyword evidence="1" id="KW-0732">Signal</keyword>
<comment type="caution">
    <text evidence="2">The sequence shown here is derived from an EMBL/GenBank/DDBJ whole genome shotgun (WGS) entry which is preliminary data.</text>
</comment>
<protein>
    <submittedName>
        <fullName evidence="2">Uncharacterized protein</fullName>
    </submittedName>
</protein>
<dbReference type="AlphaFoldDB" id="A0A3N4PTW0"/>
<proteinExistence type="predicted"/>
<reference evidence="2 3" key="1">
    <citation type="submission" date="2018-11" db="EMBL/GenBank/DDBJ databases">
        <title>Chitinophaga lutea sp.nov., isolate from arsenic contaminated soil.</title>
        <authorList>
            <person name="Zong Y."/>
        </authorList>
    </citation>
    <scope>NUCLEOTIDE SEQUENCE [LARGE SCALE GENOMIC DNA]</scope>
    <source>
        <strain evidence="2 3">ZY74</strain>
    </source>
</reference>
<evidence type="ECO:0000256" key="1">
    <source>
        <dbReference type="SAM" id="SignalP"/>
    </source>
</evidence>
<organism evidence="2 3">
    <name type="scientific">Chitinophaga lutea</name>
    <dbReference type="NCBI Taxonomy" id="2488634"/>
    <lineage>
        <taxon>Bacteria</taxon>
        <taxon>Pseudomonadati</taxon>
        <taxon>Bacteroidota</taxon>
        <taxon>Chitinophagia</taxon>
        <taxon>Chitinophagales</taxon>
        <taxon>Chitinophagaceae</taxon>
        <taxon>Chitinophaga</taxon>
    </lineage>
</organism>